<dbReference type="Pfam" id="PF13959">
    <property type="entry name" value="CTE_SPB4"/>
    <property type="match status" value="1"/>
</dbReference>
<evidence type="ECO:0000256" key="6">
    <source>
        <dbReference type="ARBA" id="ARBA00022806"/>
    </source>
</evidence>
<feature type="compositionally biased region" description="Acidic residues" evidence="11">
    <location>
        <begin position="779"/>
        <end position="788"/>
    </location>
</feature>
<dbReference type="InterPro" id="IPR025313">
    <property type="entry name" value="SPB4-like_CTE"/>
</dbReference>
<feature type="compositionally biased region" description="Basic and acidic residues" evidence="11">
    <location>
        <begin position="512"/>
        <end position="532"/>
    </location>
</feature>
<evidence type="ECO:0000259" key="13">
    <source>
        <dbReference type="PROSITE" id="PS51194"/>
    </source>
</evidence>
<dbReference type="OMA" id="YDKMFER"/>
<feature type="region of interest" description="Disordered" evidence="11">
    <location>
        <begin position="512"/>
        <end position="549"/>
    </location>
</feature>
<feature type="domain" description="DEAD-box RNA helicase Q" evidence="14">
    <location>
        <begin position="59"/>
        <end position="87"/>
    </location>
</feature>
<evidence type="ECO:0000256" key="5">
    <source>
        <dbReference type="ARBA" id="ARBA00022801"/>
    </source>
</evidence>
<evidence type="ECO:0000256" key="11">
    <source>
        <dbReference type="SAM" id="MobiDB-lite"/>
    </source>
</evidence>
<dbReference type="GeneID" id="27689407"/>
<dbReference type="EC" id="3.6.4.13" evidence="10"/>
<evidence type="ECO:0000313" key="16">
    <source>
        <dbReference type="Proteomes" id="UP000053201"/>
    </source>
</evidence>
<gene>
    <name evidence="15" type="ORF">SPPG_06075</name>
</gene>
<keyword evidence="6 10" id="KW-0347">Helicase</keyword>
<evidence type="ECO:0000259" key="14">
    <source>
        <dbReference type="PROSITE" id="PS51195"/>
    </source>
</evidence>
<keyword evidence="8 10" id="KW-0694">RNA-binding</keyword>
<evidence type="ECO:0000313" key="15">
    <source>
        <dbReference type="EMBL" id="KNC98367.1"/>
    </source>
</evidence>
<dbReference type="CDD" id="cd17941">
    <property type="entry name" value="DEADc_DDX10"/>
    <property type="match status" value="1"/>
</dbReference>
<keyword evidence="4 10" id="KW-0547">Nucleotide-binding</keyword>
<dbReference type="GO" id="GO:0032040">
    <property type="term" value="C:small-subunit processome"/>
    <property type="evidence" value="ECO:0007669"/>
    <property type="project" value="EnsemblFungi"/>
</dbReference>
<dbReference type="EMBL" id="KQ257460">
    <property type="protein sequence ID" value="KNC98367.1"/>
    <property type="molecule type" value="Genomic_DNA"/>
</dbReference>
<evidence type="ECO:0000256" key="9">
    <source>
        <dbReference type="PROSITE-ProRule" id="PRU00552"/>
    </source>
</evidence>
<dbReference type="SMART" id="SM00490">
    <property type="entry name" value="HELICc"/>
    <property type="match status" value="1"/>
</dbReference>
<dbReference type="GO" id="GO:0005524">
    <property type="term" value="F:ATP binding"/>
    <property type="evidence" value="ECO:0007669"/>
    <property type="project" value="UniProtKB-UniRule"/>
</dbReference>
<dbReference type="InterPro" id="IPR000629">
    <property type="entry name" value="RNA-helicase_DEAD-box_CS"/>
</dbReference>
<keyword evidence="3" id="KW-0698">rRNA processing</keyword>
<evidence type="ECO:0000256" key="4">
    <source>
        <dbReference type="ARBA" id="ARBA00022741"/>
    </source>
</evidence>
<evidence type="ECO:0000256" key="1">
    <source>
        <dbReference type="ARBA" id="ARBA00004604"/>
    </source>
</evidence>
<feature type="compositionally biased region" description="Basic residues" evidence="11">
    <location>
        <begin position="12"/>
        <end position="23"/>
    </location>
</feature>
<dbReference type="PANTHER" id="PTHR24031">
    <property type="entry name" value="RNA HELICASE"/>
    <property type="match status" value="1"/>
</dbReference>
<dbReference type="Pfam" id="PF00271">
    <property type="entry name" value="Helicase_C"/>
    <property type="match status" value="1"/>
</dbReference>
<dbReference type="eggNOG" id="KOG0343">
    <property type="taxonomic scope" value="Eukaryota"/>
</dbReference>
<dbReference type="GO" id="GO:0003724">
    <property type="term" value="F:RNA helicase activity"/>
    <property type="evidence" value="ECO:0007669"/>
    <property type="project" value="UniProtKB-EC"/>
</dbReference>
<dbReference type="SUPFAM" id="SSF52540">
    <property type="entry name" value="P-loop containing nucleoside triphosphate hydrolases"/>
    <property type="match status" value="1"/>
</dbReference>
<feature type="compositionally biased region" description="Basic and acidic residues" evidence="11">
    <location>
        <begin position="24"/>
        <end position="35"/>
    </location>
</feature>
<feature type="compositionally biased region" description="Basic and acidic residues" evidence="11">
    <location>
        <begin position="42"/>
        <end position="51"/>
    </location>
</feature>
<evidence type="ECO:0000256" key="7">
    <source>
        <dbReference type="ARBA" id="ARBA00022840"/>
    </source>
</evidence>
<dbReference type="AlphaFoldDB" id="A0A0L0HAY6"/>
<dbReference type="Pfam" id="PF00270">
    <property type="entry name" value="DEAD"/>
    <property type="match status" value="1"/>
</dbReference>
<dbReference type="GO" id="GO:0003723">
    <property type="term" value="F:RNA binding"/>
    <property type="evidence" value="ECO:0007669"/>
    <property type="project" value="UniProtKB-UniRule"/>
</dbReference>
<feature type="domain" description="Helicase ATP-binding" evidence="12">
    <location>
        <begin position="90"/>
        <end position="264"/>
    </location>
</feature>
<reference evidence="15 16" key="1">
    <citation type="submission" date="2009-08" db="EMBL/GenBank/DDBJ databases">
        <title>The Genome Sequence of Spizellomyces punctatus strain DAOM BR117.</title>
        <authorList>
            <consortium name="The Broad Institute Genome Sequencing Platform"/>
            <person name="Russ C."/>
            <person name="Cuomo C."/>
            <person name="Shea T."/>
            <person name="Young S.K."/>
            <person name="Zeng Q."/>
            <person name="Koehrsen M."/>
            <person name="Haas B."/>
            <person name="Borodovsky M."/>
            <person name="Guigo R."/>
            <person name="Alvarado L."/>
            <person name="Berlin A."/>
            <person name="Bochicchio J."/>
            <person name="Borenstein D."/>
            <person name="Chapman S."/>
            <person name="Chen Z."/>
            <person name="Engels R."/>
            <person name="Freedman E."/>
            <person name="Gellesch M."/>
            <person name="Goldberg J."/>
            <person name="Griggs A."/>
            <person name="Gujja S."/>
            <person name="Heiman D."/>
            <person name="Hepburn T."/>
            <person name="Howarth C."/>
            <person name="Jen D."/>
            <person name="Larson L."/>
            <person name="Lewis B."/>
            <person name="Mehta T."/>
            <person name="Park D."/>
            <person name="Pearson M."/>
            <person name="Roberts A."/>
            <person name="Saif S."/>
            <person name="Shenoy N."/>
            <person name="Sisk P."/>
            <person name="Stolte C."/>
            <person name="Sykes S."/>
            <person name="Thomson T."/>
            <person name="Walk T."/>
            <person name="White J."/>
            <person name="Yandava C."/>
            <person name="Burger G."/>
            <person name="Gray M.W."/>
            <person name="Holland P.W.H."/>
            <person name="King N."/>
            <person name="Lang F.B.F."/>
            <person name="Roger A.J."/>
            <person name="Ruiz-Trillo I."/>
            <person name="Lander E."/>
            <person name="Nusbaum C."/>
        </authorList>
    </citation>
    <scope>NUCLEOTIDE SEQUENCE [LARGE SCALE GENOMIC DNA]</scope>
    <source>
        <strain evidence="15 16">DAOM BR117</strain>
    </source>
</reference>
<dbReference type="OrthoDB" id="10259640at2759"/>
<sequence length="848" mass="94168">MAAQTAPMRGSTKSKKNKRNAVKPVDKRKLKRSAEETELTDLAEKTKDPEPFLKNPELKQFSQLPLSQKTANGLSKANFVEMTDIQRSSLPLSLCGRDVLGAAKTGSGKTLAFLLPVLEVLYRANWTQMDGVGALIISPTRELALQIFDVLKKIGRNHTFSAGLLIGGKDLKSEQERVSKMNILVCTPGRLLQHMDQTPDFNCDNLQILVLDEADRVLDLGFEKTINAIVENLPRARQTLLFSATQTKSVKDLARLSLKDPEYVAVHEQSESSTPKQLVQKYLVCDLPQKLDILYSFIKTHLKQKIIVFVSSCKQVRFVHETFCKMQPGIILNCLHGKQKQAKRMAIFEQFCRKKAVCLIATDVAARGLDFPAVDWVIQLDCPEDAETYIHRVGRTARYEAAGNALLFLLPSEEKGMMASLERKKVPISKIRVNPSKTTSVAKQLQAYCSQSPEIKYLAQKAFISYMRSVHLQGNKEIFNVQELPAEAYAESLGLPGAPKIKFVKTSEKKNASRQLEKVADASAAEKGKPTAEDSESESEAASKKTTKVRTKVDKMFDKKNLTILSDHYAKLKASEDTDTSEDEEAAESRPRKGAEAEDEDDFLTLKRADHGIEDLPVPAPPTESLSHRQLLKSKKKALKERGLGKKMYFDDDGNPILAYKLETLDEFVQEEGLESRQQKFLEEQRGEMNVADAVDKTVAKEKLREKKKEKKAKERAARQEESGGHEGVALGGAEDFDDESASDAMSYRSGEDDFEDGSSDYEAASGDEDDHPALMELDLNEDSDEEPVAAVEANESGSNSRKRKRAKTSQPAAVNGPTVIKKSKKQPGLSDLDGASLEDIALRLLES</sequence>
<proteinExistence type="inferred from homology"/>
<dbReference type="CDD" id="cd18787">
    <property type="entry name" value="SF2_C_DEAD"/>
    <property type="match status" value="1"/>
</dbReference>
<feature type="region of interest" description="Disordered" evidence="11">
    <location>
        <begin position="573"/>
        <end position="638"/>
    </location>
</feature>
<evidence type="ECO:0000256" key="8">
    <source>
        <dbReference type="ARBA" id="ARBA00022884"/>
    </source>
</evidence>
<comment type="function">
    <text evidence="10">RNA helicase.</text>
</comment>
<dbReference type="GO" id="GO:0042802">
    <property type="term" value="F:identical protein binding"/>
    <property type="evidence" value="ECO:0007669"/>
    <property type="project" value="EnsemblFungi"/>
</dbReference>
<dbReference type="SMART" id="SM00487">
    <property type="entry name" value="DEXDc"/>
    <property type="match status" value="1"/>
</dbReference>
<keyword evidence="2" id="KW-0690">Ribosome biogenesis</keyword>
<comment type="subcellular location">
    <subcellularLocation>
        <location evidence="1">Nucleus</location>
        <location evidence="1">Nucleolus</location>
    </subcellularLocation>
</comment>
<dbReference type="InParanoid" id="A0A0L0HAY6"/>
<keyword evidence="5 10" id="KW-0378">Hydrolase</keyword>
<organism evidence="15 16">
    <name type="scientific">Spizellomyces punctatus (strain DAOM BR117)</name>
    <dbReference type="NCBI Taxonomy" id="645134"/>
    <lineage>
        <taxon>Eukaryota</taxon>
        <taxon>Fungi</taxon>
        <taxon>Fungi incertae sedis</taxon>
        <taxon>Chytridiomycota</taxon>
        <taxon>Chytridiomycota incertae sedis</taxon>
        <taxon>Chytridiomycetes</taxon>
        <taxon>Spizellomycetales</taxon>
        <taxon>Spizellomycetaceae</taxon>
        <taxon>Spizellomyces</taxon>
    </lineage>
</organism>
<dbReference type="InterPro" id="IPR011545">
    <property type="entry name" value="DEAD/DEAH_box_helicase_dom"/>
</dbReference>
<dbReference type="InterPro" id="IPR014014">
    <property type="entry name" value="RNA_helicase_DEAD_Q_motif"/>
</dbReference>
<feature type="region of interest" description="Disordered" evidence="11">
    <location>
        <begin position="1"/>
        <end position="54"/>
    </location>
</feature>
<evidence type="ECO:0000256" key="3">
    <source>
        <dbReference type="ARBA" id="ARBA00022552"/>
    </source>
</evidence>
<evidence type="ECO:0000256" key="2">
    <source>
        <dbReference type="ARBA" id="ARBA00022517"/>
    </source>
</evidence>
<feature type="compositionally biased region" description="Basic and acidic residues" evidence="11">
    <location>
        <begin position="587"/>
        <end position="596"/>
    </location>
</feature>
<dbReference type="STRING" id="645134.A0A0L0HAY6"/>
<dbReference type="InterPro" id="IPR027417">
    <property type="entry name" value="P-loop_NTPase"/>
</dbReference>
<feature type="domain" description="Helicase C-terminal" evidence="13">
    <location>
        <begin position="290"/>
        <end position="442"/>
    </location>
</feature>
<comment type="domain">
    <text evidence="10">The Q motif is unique to and characteristic of the DEAD box family of RNA helicases and controls ATP binding and hydrolysis.</text>
</comment>
<dbReference type="FunCoup" id="A0A0L0HAY6">
    <property type="interactions" value="844"/>
</dbReference>
<dbReference type="GO" id="GO:0016887">
    <property type="term" value="F:ATP hydrolysis activity"/>
    <property type="evidence" value="ECO:0007669"/>
    <property type="project" value="RHEA"/>
</dbReference>
<dbReference type="Gene3D" id="3.40.50.300">
    <property type="entry name" value="P-loop containing nucleotide triphosphate hydrolases"/>
    <property type="match status" value="2"/>
</dbReference>
<feature type="region of interest" description="Disordered" evidence="11">
    <location>
        <begin position="681"/>
        <end position="833"/>
    </location>
</feature>
<evidence type="ECO:0000259" key="12">
    <source>
        <dbReference type="PROSITE" id="PS51192"/>
    </source>
</evidence>
<evidence type="ECO:0000256" key="10">
    <source>
        <dbReference type="RuleBase" id="RU365068"/>
    </source>
</evidence>
<dbReference type="VEuPathDB" id="FungiDB:SPPG_06075"/>
<keyword evidence="16" id="KW-1185">Reference proteome</keyword>
<protein>
    <recommendedName>
        <fullName evidence="10">ATP-dependent RNA helicase</fullName>
        <ecNumber evidence="10">3.6.4.13</ecNumber>
    </recommendedName>
</protein>
<name>A0A0L0HAY6_SPIPD</name>
<feature type="compositionally biased region" description="Acidic residues" evidence="11">
    <location>
        <begin position="753"/>
        <end position="771"/>
    </location>
</feature>
<feature type="short sequence motif" description="Q motif" evidence="9">
    <location>
        <begin position="59"/>
        <end position="87"/>
    </location>
</feature>
<comment type="catalytic activity">
    <reaction evidence="10">
        <text>ATP + H2O = ADP + phosphate + H(+)</text>
        <dbReference type="Rhea" id="RHEA:13065"/>
        <dbReference type="ChEBI" id="CHEBI:15377"/>
        <dbReference type="ChEBI" id="CHEBI:15378"/>
        <dbReference type="ChEBI" id="CHEBI:30616"/>
        <dbReference type="ChEBI" id="CHEBI:43474"/>
        <dbReference type="ChEBI" id="CHEBI:456216"/>
        <dbReference type="EC" id="3.6.4.13"/>
    </reaction>
</comment>
<dbReference type="Proteomes" id="UP000053201">
    <property type="component" value="Unassembled WGS sequence"/>
</dbReference>
<dbReference type="PROSITE" id="PS51192">
    <property type="entry name" value="HELICASE_ATP_BIND_1"/>
    <property type="match status" value="1"/>
</dbReference>
<dbReference type="PROSITE" id="PS51194">
    <property type="entry name" value="HELICASE_CTER"/>
    <property type="match status" value="1"/>
</dbReference>
<dbReference type="InterPro" id="IPR001650">
    <property type="entry name" value="Helicase_C-like"/>
</dbReference>
<comment type="similarity">
    <text evidence="10">Belongs to the DEAD box helicase family.</text>
</comment>
<keyword evidence="7 10" id="KW-0067">ATP-binding</keyword>
<dbReference type="SMART" id="SM01178">
    <property type="entry name" value="DUF4217"/>
    <property type="match status" value="1"/>
</dbReference>
<feature type="compositionally biased region" description="Acidic residues" evidence="11">
    <location>
        <begin position="577"/>
        <end position="586"/>
    </location>
</feature>
<dbReference type="PROSITE" id="PS00039">
    <property type="entry name" value="DEAD_ATP_HELICASE"/>
    <property type="match status" value="1"/>
</dbReference>
<feature type="compositionally biased region" description="Basic and acidic residues" evidence="11">
    <location>
        <begin position="694"/>
        <end position="725"/>
    </location>
</feature>
<dbReference type="InterPro" id="IPR014001">
    <property type="entry name" value="Helicase_ATP-bd"/>
</dbReference>
<dbReference type="GO" id="GO:0006364">
    <property type="term" value="P:rRNA processing"/>
    <property type="evidence" value="ECO:0007669"/>
    <property type="project" value="UniProtKB-KW"/>
</dbReference>
<dbReference type="PROSITE" id="PS51195">
    <property type="entry name" value="Q_MOTIF"/>
    <property type="match status" value="1"/>
</dbReference>
<accession>A0A0L0HAY6</accession>
<dbReference type="RefSeq" id="XP_016606407.1">
    <property type="nucleotide sequence ID" value="XM_016754280.1"/>
</dbReference>
<feature type="compositionally biased region" description="Basic and acidic residues" evidence="11">
    <location>
        <begin position="604"/>
        <end position="614"/>
    </location>
</feature>